<dbReference type="Pfam" id="PF12224">
    <property type="entry name" value="Amidoligase_2"/>
    <property type="match status" value="1"/>
</dbReference>
<proteinExistence type="predicted"/>
<gene>
    <name evidence="2" type="ORF">CKO21_01165</name>
</gene>
<evidence type="ECO:0000313" key="2">
    <source>
        <dbReference type="EMBL" id="MBK1695855.1"/>
    </source>
</evidence>
<dbReference type="Proteomes" id="UP000778970">
    <property type="component" value="Unassembled WGS sequence"/>
</dbReference>
<dbReference type="InterPro" id="IPR022025">
    <property type="entry name" value="Amidoligase_2"/>
</dbReference>
<organism evidence="2 3">
    <name type="scientific">Rhodovibrio salinarum</name>
    <dbReference type="NCBI Taxonomy" id="1087"/>
    <lineage>
        <taxon>Bacteria</taxon>
        <taxon>Pseudomonadati</taxon>
        <taxon>Pseudomonadota</taxon>
        <taxon>Alphaproteobacteria</taxon>
        <taxon>Rhodospirillales</taxon>
        <taxon>Rhodovibrionaceae</taxon>
        <taxon>Rhodovibrio</taxon>
    </lineage>
</organism>
<accession>A0A934QG07</accession>
<sequence>MMSDNPIQPATTTTADGKPRQVGVEIEFAGLECRPAARIVAEVTGGKLQEVDRYRYLIEETGQGTYVVELDTQYVHPEEGGKAEERVKLESERLGRALEEGLRTAIGEVTRMYLPVELVCPPVEIAELARLDEMTRRLRRAGALGTRESVVYAFGLQLNLDLPAMDAGTILRYLRAYLLCADWLRRDIGIDLTRRVLPFIQPYPKTYIQRVLAPGYEPNLGQLIDDYLVYNPSRNRDLDLLPLFTFLAPQKVRAAVDDPRLKARPALHYRLPDSRIDDPDWGIVQEWNRWARTVEALAEDPDRLQAMAQSYRRYLEDAWFPDWAEAADAWLK</sequence>
<feature type="region of interest" description="Disordered" evidence="1">
    <location>
        <begin position="1"/>
        <end position="21"/>
    </location>
</feature>
<protein>
    <recommendedName>
        <fullName evidence="4">Amidoligase enzyme</fullName>
    </recommendedName>
</protein>
<evidence type="ECO:0000313" key="3">
    <source>
        <dbReference type="Proteomes" id="UP000778970"/>
    </source>
</evidence>
<feature type="compositionally biased region" description="Polar residues" evidence="1">
    <location>
        <begin position="1"/>
        <end position="15"/>
    </location>
</feature>
<keyword evidence="3" id="KW-1185">Reference proteome</keyword>
<comment type="caution">
    <text evidence="2">The sequence shown here is derived from an EMBL/GenBank/DDBJ whole genome shotgun (WGS) entry which is preliminary data.</text>
</comment>
<dbReference type="RefSeq" id="WP_051431925.1">
    <property type="nucleotide sequence ID" value="NZ_NRRE01000007.1"/>
</dbReference>
<dbReference type="EMBL" id="NRRE01000007">
    <property type="protein sequence ID" value="MBK1695855.1"/>
    <property type="molecule type" value="Genomic_DNA"/>
</dbReference>
<name>A0A934QG07_9PROT</name>
<evidence type="ECO:0008006" key="4">
    <source>
        <dbReference type="Google" id="ProtNLM"/>
    </source>
</evidence>
<evidence type="ECO:0000256" key="1">
    <source>
        <dbReference type="SAM" id="MobiDB-lite"/>
    </source>
</evidence>
<dbReference type="AlphaFoldDB" id="A0A934QG07"/>
<reference evidence="2" key="2">
    <citation type="journal article" date="2020" name="Microorganisms">
        <title>Osmotic Adaptation and Compatible Solute Biosynthesis of Phototrophic Bacteria as Revealed from Genome Analyses.</title>
        <authorList>
            <person name="Imhoff J.F."/>
            <person name="Rahn T."/>
            <person name="Kunzel S."/>
            <person name="Keller A."/>
            <person name="Neulinger S.C."/>
        </authorList>
    </citation>
    <scope>NUCLEOTIDE SEQUENCE</scope>
    <source>
        <strain evidence="2">DSM 9154</strain>
    </source>
</reference>
<reference evidence="2" key="1">
    <citation type="submission" date="2017-08" db="EMBL/GenBank/DDBJ databases">
        <authorList>
            <person name="Imhoff J.F."/>
            <person name="Rahn T."/>
            <person name="Kuenzel S."/>
            <person name="Neulinger S.C."/>
        </authorList>
    </citation>
    <scope>NUCLEOTIDE SEQUENCE</scope>
    <source>
        <strain evidence="2">DSM 9154</strain>
    </source>
</reference>